<dbReference type="GeneID" id="27703863"/>
<evidence type="ECO:0000313" key="3">
    <source>
        <dbReference type="Proteomes" id="UP000053789"/>
    </source>
</evidence>
<dbReference type="HOGENOM" id="CLU_1686366_0_0_1"/>
<dbReference type="RefSeq" id="XP_016615035.1">
    <property type="nucleotide sequence ID" value="XM_016768648.1"/>
</dbReference>
<feature type="compositionally biased region" description="Polar residues" evidence="1">
    <location>
        <begin position="68"/>
        <end position="96"/>
    </location>
</feature>
<dbReference type="VEuPathDB" id="FungiDB:Z519_10935"/>
<evidence type="ECO:0000256" key="1">
    <source>
        <dbReference type="SAM" id="MobiDB-lite"/>
    </source>
</evidence>
<reference evidence="2" key="1">
    <citation type="submission" date="2015-01" db="EMBL/GenBank/DDBJ databases">
        <title>The Genome Sequence of Cladophialophora bantiana CBS 173.52.</title>
        <authorList>
            <consortium name="The Broad Institute Genomics Platform"/>
            <person name="Cuomo C."/>
            <person name="de Hoog S."/>
            <person name="Gorbushina A."/>
            <person name="Stielow B."/>
            <person name="Teixiera M."/>
            <person name="Abouelleil A."/>
            <person name="Chapman S.B."/>
            <person name="Priest M."/>
            <person name="Young S.K."/>
            <person name="Wortman J."/>
            <person name="Nusbaum C."/>
            <person name="Birren B."/>
        </authorList>
    </citation>
    <scope>NUCLEOTIDE SEQUENCE [LARGE SCALE GENOMIC DNA]</scope>
    <source>
        <strain evidence="2">CBS 173.52</strain>
    </source>
</reference>
<accession>A0A0D2EE03</accession>
<dbReference type="AlphaFoldDB" id="A0A0D2EE03"/>
<proteinExistence type="predicted"/>
<dbReference type="Proteomes" id="UP000053789">
    <property type="component" value="Unassembled WGS sequence"/>
</dbReference>
<feature type="region of interest" description="Disordered" evidence="1">
    <location>
        <begin position="1"/>
        <end position="111"/>
    </location>
</feature>
<organism evidence="2 3">
    <name type="scientific">Cladophialophora bantiana (strain ATCC 10958 / CBS 173.52 / CDC B-1940 / NIH 8579)</name>
    <name type="common">Xylohypha bantiana</name>
    <dbReference type="NCBI Taxonomy" id="1442370"/>
    <lineage>
        <taxon>Eukaryota</taxon>
        <taxon>Fungi</taxon>
        <taxon>Dikarya</taxon>
        <taxon>Ascomycota</taxon>
        <taxon>Pezizomycotina</taxon>
        <taxon>Eurotiomycetes</taxon>
        <taxon>Chaetothyriomycetidae</taxon>
        <taxon>Chaetothyriales</taxon>
        <taxon>Herpotrichiellaceae</taxon>
        <taxon>Cladophialophora</taxon>
    </lineage>
</organism>
<keyword evidence="3" id="KW-1185">Reference proteome</keyword>
<dbReference type="EMBL" id="KN846999">
    <property type="protein sequence ID" value="KIW88366.1"/>
    <property type="molecule type" value="Genomic_DNA"/>
</dbReference>
<evidence type="ECO:0000313" key="2">
    <source>
        <dbReference type="EMBL" id="KIW88366.1"/>
    </source>
</evidence>
<gene>
    <name evidence="2" type="ORF">Z519_10935</name>
</gene>
<protein>
    <submittedName>
        <fullName evidence="2">Uncharacterized protein</fullName>
    </submittedName>
</protein>
<name>A0A0D2EE03_CLAB1</name>
<sequence length="156" mass="17528">MSHYNPNWGPPKRSTTNDNAGERQPIYHANPIFPRDDGRSNDSSWIAQLIVPSVADSRPTVPVAPPRSDSTQTSKYSLGTSPSQRQLEGFSSSRKTGTLPASPPPETSPGRFWLERLSVRFQLENSTHIEQRNSKERAAGQRLPHRFWEIHASLLE</sequence>